<keyword evidence="1" id="KW-0472">Membrane</keyword>
<evidence type="ECO:0000313" key="3">
    <source>
        <dbReference type="Proteomes" id="UP001549321"/>
    </source>
</evidence>
<keyword evidence="3" id="KW-1185">Reference proteome</keyword>
<sequence length="206" mass="21674">MRDAYDEEESGGRPVLWGIFAVLFVALVVALGLTWRGAGLDRLLAVIGIDRSASESAPVIHAADVGAPSLDVGERVGDWFVACDAPAKGCSLTQTVRQPGMPAVSWRIERNAAGELVGVWTMPTGIMVGRGMQLALDDGKPSVVPYDSCAQSSCEVRAKLGPDFVELMRAARRTGTTVTLKGGATQTYGFSHDGLATGLTRLIAAK</sequence>
<evidence type="ECO:0000256" key="1">
    <source>
        <dbReference type="SAM" id="Phobius"/>
    </source>
</evidence>
<proteinExistence type="predicted"/>
<dbReference type="InterPro" id="IPR010642">
    <property type="entry name" value="Invasion_prot_B"/>
</dbReference>
<accession>A0ABV2QV09</accession>
<evidence type="ECO:0000313" key="2">
    <source>
        <dbReference type="EMBL" id="MET4632245.1"/>
    </source>
</evidence>
<reference evidence="2 3" key="1">
    <citation type="submission" date="2024-06" db="EMBL/GenBank/DDBJ databases">
        <title>Sorghum-associated microbial communities from plants grown in Nebraska, USA.</title>
        <authorList>
            <person name="Schachtman D."/>
        </authorList>
    </citation>
    <scope>NUCLEOTIDE SEQUENCE [LARGE SCALE GENOMIC DNA]</scope>
    <source>
        <strain evidence="2 3">3207</strain>
    </source>
</reference>
<keyword evidence="1" id="KW-0812">Transmembrane</keyword>
<comment type="caution">
    <text evidence="2">The sequence shown here is derived from an EMBL/GenBank/DDBJ whole genome shotgun (WGS) entry which is preliminary data.</text>
</comment>
<feature type="transmembrane region" description="Helical" evidence="1">
    <location>
        <begin position="15"/>
        <end position="35"/>
    </location>
</feature>
<dbReference type="Pfam" id="PF06776">
    <property type="entry name" value="IalB"/>
    <property type="match status" value="1"/>
</dbReference>
<protein>
    <submittedName>
        <fullName evidence="2">Invasion protein IalB</fullName>
    </submittedName>
</protein>
<dbReference type="Gene3D" id="2.60.40.1880">
    <property type="entry name" value="Invasion associated locus B (IalB) protein"/>
    <property type="match status" value="1"/>
</dbReference>
<dbReference type="EMBL" id="JBEPSM010000001">
    <property type="protein sequence ID" value="MET4632245.1"/>
    <property type="molecule type" value="Genomic_DNA"/>
</dbReference>
<gene>
    <name evidence="2" type="ORF">ABIE08_000158</name>
</gene>
<keyword evidence="1" id="KW-1133">Transmembrane helix</keyword>
<dbReference type="InterPro" id="IPR038696">
    <property type="entry name" value="IalB_sf"/>
</dbReference>
<organism evidence="2 3">
    <name type="scientific">Kaistia defluvii</name>
    <dbReference type="NCBI Taxonomy" id="410841"/>
    <lineage>
        <taxon>Bacteria</taxon>
        <taxon>Pseudomonadati</taxon>
        <taxon>Pseudomonadota</taxon>
        <taxon>Alphaproteobacteria</taxon>
        <taxon>Hyphomicrobiales</taxon>
        <taxon>Kaistiaceae</taxon>
        <taxon>Kaistia</taxon>
    </lineage>
</organism>
<dbReference type="RefSeq" id="WP_354548016.1">
    <property type="nucleotide sequence ID" value="NZ_JBEPSM010000001.1"/>
</dbReference>
<dbReference type="Proteomes" id="UP001549321">
    <property type="component" value="Unassembled WGS sequence"/>
</dbReference>
<name>A0ABV2QV09_9HYPH</name>